<keyword evidence="6" id="KW-1185">Reference proteome</keyword>
<evidence type="ECO:0000313" key="6">
    <source>
        <dbReference type="Proteomes" id="UP001500975"/>
    </source>
</evidence>
<evidence type="ECO:0000256" key="2">
    <source>
        <dbReference type="ARBA" id="ARBA00022801"/>
    </source>
</evidence>
<dbReference type="InterPro" id="IPR029069">
    <property type="entry name" value="HotDog_dom_sf"/>
</dbReference>
<dbReference type="PANTHER" id="PTHR11066:SF34">
    <property type="entry name" value="ACYL-COENZYME A THIOESTERASE 8"/>
    <property type="match status" value="1"/>
</dbReference>
<dbReference type="PANTHER" id="PTHR11066">
    <property type="entry name" value="ACYL-COA THIOESTERASE"/>
    <property type="match status" value="1"/>
</dbReference>
<comment type="similarity">
    <text evidence="1">Belongs to the C/M/P thioester hydrolase family.</text>
</comment>
<dbReference type="SUPFAM" id="SSF54637">
    <property type="entry name" value="Thioesterase/thiol ester dehydrase-isomerase"/>
    <property type="match status" value="2"/>
</dbReference>
<gene>
    <name evidence="5" type="primary">tesB</name>
    <name evidence="5" type="ORF">GCM10023165_54030</name>
</gene>
<comment type="caution">
    <text evidence="5">The sequence shown here is derived from an EMBL/GenBank/DDBJ whole genome shotgun (WGS) entry which is preliminary data.</text>
</comment>
<dbReference type="EMBL" id="BAABGJ010000081">
    <property type="protein sequence ID" value="GAA4358748.1"/>
    <property type="molecule type" value="Genomic_DNA"/>
</dbReference>
<dbReference type="RefSeq" id="WP_345541896.1">
    <property type="nucleotide sequence ID" value="NZ_BAABGJ010000081.1"/>
</dbReference>
<evidence type="ECO:0000313" key="5">
    <source>
        <dbReference type="EMBL" id="GAA4358748.1"/>
    </source>
</evidence>
<proteinExistence type="inferred from homology"/>
<dbReference type="InterPro" id="IPR049449">
    <property type="entry name" value="TesB_ACOT8-like_N"/>
</dbReference>
<sequence>MTDSATAARLVGDLVDLMQLEPLGDDRFRGRSEDIGTPAVFGGQVLGQSLVAASRTVDAGRPIHSMHAYFLLPGVHAPIDYAVDRVRDGRSFTTRHVVARQGERVIFEMSASFQTVDEGMEHQFTMPVTPGPEALPSELDQRRALGDRLPERWRAKALLPHGIEYRRADPDGDILSPAPRPSEGALWLRAIAPLPDDPVVHRALLAYASDHGLLRAALRPHGLSFMSGKVRPASLDHAMWFHRDFRMDDWLLYVTDSPSAGGARALCRGSLYTPDGRLVASTAQEGMLRVWREGMPMPSAGGAAPI</sequence>
<dbReference type="InterPro" id="IPR025652">
    <property type="entry name" value="TesB_C"/>
</dbReference>
<dbReference type="CDD" id="cd03445">
    <property type="entry name" value="Thioesterase_II_repeat2"/>
    <property type="match status" value="1"/>
</dbReference>
<accession>A0ABP8IH38</accession>
<dbReference type="InterPro" id="IPR003703">
    <property type="entry name" value="Acyl_CoA_thio"/>
</dbReference>
<dbReference type="Pfam" id="PF02551">
    <property type="entry name" value="Acyl_CoA_thio"/>
    <property type="match status" value="1"/>
</dbReference>
<name>A0ABP8IH38_9BURK</name>
<keyword evidence="2" id="KW-0378">Hydrolase</keyword>
<evidence type="ECO:0000259" key="3">
    <source>
        <dbReference type="Pfam" id="PF02551"/>
    </source>
</evidence>
<dbReference type="Proteomes" id="UP001500975">
    <property type="component" value="Unassembled WGS sequence"/>
</dbReference>
<dbReference type="Gene3D" id="2.40.160.210">
    <property type="entry name" value="Acyl-CoA thioesterase, double hotdog domain"/>
    <property type="match status" value="1"/>
</dbReference>
<organism evidence="5 6">
    <name type="scientific">Variovorax defluvii</name>
    <dbReference type="NCBI Taxonomy" id="913761"/>
    <lineage>
        <taxon>Bacteria</taxon>
        <taxon>Pseudomonadati</taxon>
        <taxon>Pseudomonadota</taxon>
        <taxon>Betaproteobacteria</taxon>
        <taxon>Burkholderiales</taxon>
        <taxon>Comamonadaceae</taxon>
        <taxon>Variovorax</taxon>
    </lineage>
</organism>
<protein>
    <submittedName>
        <fullName evidence="5">Acyl-CoA thioesterase II</fullName>
    </submittedName>
</protein>
<dbReference type="Pfam" id="PF13622">
    <property type="entry name" value="4HBT_3"/>
    <property type="match status" value="1"/>
</dbReference>
<evidence type="ECO:0000259" key="4">
    <source>
        <dbReference type="Pfam" id="PF13622"/>
    </source>
</evidence>
<feature type="domain" description="Acyl-CoA thioesterase 2 C-terminal" evidence="3">
    <location>
        <begin position="186"/>
        <end position="287"/>
    </location>
</feature>
<dbReference type="InterPro" id="IPR042171">
    <property type="entry name" value="Acyl-CoA_hotdog"/>
</dbReference>
<reference evidence="6" key="1">
    <citation type="journal article" date="2019" name="Int. J. Syst. Evol. Microbiol.">
        <title>The Global Catalogue of Microorganisms (GCM) 10K type strain sequencing project: providing services to taxonomists for standard genome sequencing and annotation.</title>
        <authorList>
            <consortium name="The Broad Institute Genomics Platform"/>
            <consortium name="The Broad Institute Genome Sequencing Center for Infectious Disease"/>
            <person name="Wu L."/>
            <person name="Ma J."/>
        </authorList>
    </citation>
    <scope>NUCLEOTIDE SEQUENCE [LARGE SCALE GENOMIC DNA]</scope>
    <source>
        <strain evidence="6">JCM 17804</strain>
    </source>
</reference>
<dbReference type="CDD" id="cd03444">
    <property type="entry name" value="Thioesterase_II_repeat1"/>
    <property type="match status" value="1"/>
</dbReference>
<feature type="domain" description="Acyl-CoA thioesterase-like N-terminal HotDog" evidence="4">
    <location>
        <begin position="35"/>
        <end position="114"/>
    </location>
</feature>
<evidence type="ECO:0000256" key="1">
    <source>
        <dbReference type="ARBA" id="ARBA00006538"/>
    </source>
</evidence>